<keyword evidence="1" id="KW-0472">Membrane</keyword>
<dbReference type="EMBL" id="LNQE01001502">
    <property type="protein sequence ID" value="KUG16377.1"/>
    <property type="molecule type" value="Genomic_DNA"/>
</dbReference>
<sequence length="44" mass="4724">MFLAESTLRSSSTVALMASVLVIYVSINKIVCTIFTSSGLLEKV</sequence>
<evidence type="ECO:0000256" key="1">
    <source>
        <dbReference type="SAM" id="Phobius"/>
    </source>
</evidence>
<gene>
    <name evidence="2" type="ORF">ASZ90_013954</name>
</gene>
<feature type="transmembrane region" description="Helical" evidence="1">
    <location>
        <begin position="15"/>
        <end position="41"/>
    </location>
</feature>
<name>A0A0W8F680_9ZZZZ</name>
<comment type="caution">
    <text evidence="2">The sequence shown here is derived from an EMBL/GenBank/DDBJ whole genome shotgun (WGS) entry which is preliminary data.</text>
</comment>
<proteinExistence type="predicted"/>
<keyword evidence="1" id="KW-0812">Transmembrane</keyword>
<dbReference type="AlphaFoldDB" id="A0A0W8F680"/>
<reference evidence="2" key="1">
    <citation type="journal article" date="2015" name="Proc. Natl. Acad. Sci. U.S.A.">
        <title>Networks of energetic and metabolic interactions define dynamics in microbial communities.</title>
        <authorList>
            <person name="Embree M."/>
            <person name="Liu J.K."/>
            <person name="Al-Bassam M.M."/>
            <person name="Zengler K."/>
        </authorList>
    </citation>
    <scope>NUCLEOTIDE SEQUENCE</scope>
</reference>
<accession>A0A0W8F680</accession>
<organism evidence="2">
    <name type="scientific">hydrocarbon metagenome</name>
    <dbReference type="NCBI Taxonomy" id="938273"/>
    <lineage>
        <taxon>unclassified sequences</taxon>
        <taxon>metagenomes</taxon>
        <taxon>ecological metagenomes</taxon>
    </lineage>
</organism>
<keyword evidence="1" id="KW-1133">Transmembrane helix</keyword>
<evidence type="ECO:0000313" key="2">
    <source>
        <dbReference type="EMBL" id="KUG16377.1"/>
    </source>
</evidence>
<protein>
    <submittedName>
        <fullName evidence="2">Uncharacterized protein</fullName>
    </submittedName>
</protein>